<accession>A0A1Y3APC5</accession>
<evidence type="ECO:0000256" key="2">
    <source>
        <dbReference type="SAM" id="MobiDB-lite"/>
    </source>
</evidence>
<sequence length="386" mass="45698">ERRKYSAEKPARVNLILENPNAQLKQTSTSAVNKTCKSVDFTKEIKSAAVFAGDSSKNINFNRLLHESKRHLFQSSSSSIDFQTPSKLEFSSPHELLDRTLSTLSEFYLKDSTIERHPLDPEESSNQTSRRDSILNTNSNSSSIEHIPSLNYLNSNPNEEDMRKILAIMYAQLVFERHQRNLHVIRNRRLYKKSKECIRLEEQYKSTKAQIELLMKENELMNTIVKRDSLKFEKERRLHSVEIVKLQENLNKYKNDYEELLNEKTSLELHYRLEIDSLNKNFRDKEVELNKFLCNFDKNVDIMKLEQENLELKNKLFLFGEYCGKIRDAYCHMKSMPNLNDKFINESLRFENEGKIYDVIMLNKLINLFYSNKKIYKNKIQIWVQV</sequence>
<feature type="non-terminal residue" evidence="3">
    <location>
        <position position="1"/>
    </location>
</feature>
<comment type="caution">
    <text evidence="3">The sequence shown here is derived from an EMBL/GenBank/DDBJ whole genome shotgun (WGS) entry which is preliminary data.</text>
</comment>
<protein>
    <submittedName>
        <fullName evidence="3">Uncharacterized protein</fullName>
    </submittedName>
</protein>
<dbReference type="GO" id="GO:0051726">
    <property type="term" value="P:regulation of cell cycle"/>
    <property type="evidence" value="ECO:0007669"/>
    <property type="project" value="TreeGrafter"/>
</dbReference>
<dbReference type="GO" id="GO:0033596">
    <property type="term" value="C:TSC1-TSC2 complex"/>
    <property type="evidence" value="ECO:0007669"/>
    <property type="project" value="TreeGrafter"/>
</dbReference>
<dbReference type="PANTHER" id="PTHR15154:SF2">
    <property type="entry name" value="HAMARTIN"/>
    <property type="match status" value="1"/>
</dbReference>
<feature type="coiled-coil region" evidence="1">
    <location>
        <begin position="197"/>
        <end position="270"/>
    </location>
</feature>
<organism evidence="3 4">
    <name type="scientific">Euroglyphus maynei</name>
    <name type="common">Mayne's house dust mite</name>
    <dbReference type="NCBI Taxonomy" id="6958"/>
    <lineage>
        <taxon>Eukaryota</taxon>
        <taxon>Metazoa</taxon>
        <taxon>Ecdysozoa</taxon>
        <taxon>Arthropoda</taxon>
        <taxon>Chelicerata</taxon>
        <taxon>Arachnida</taxon>
        <taxon>Acari</taxon>
        <taxon>Acariformes</taxon>
        <taxon>Sarcoptiformes</taxon>
        <taxon>Astigmata</taxon>
        <taxon>Psoroptidia</taxon>
        <taxon>Analgoidea</taxon>
        <taxon>Pyroglyphidae</taxon>
        <taxon>Pyroglyphinae</taxon>
        <taxon>Euroglyphus</taxon>
    </lineage>
</organism>
<keyword evidence="1" id="KW-0175">Coiled coil</keyword>
<keyword evidence="4" id="KW-1185">Reference proteome</keyword>
<dbReference type="OrthoDB" id="6022054at2759"/>
<feature type="region of interest" description="Disordered" evidence="2">
    <location>
        <begin position="115"/>
        <end position="152"/>
    </location>
</feature>
<evidence type="ECO:0000313" key="4">
    <source>
        <dbReference type="Proteomes" id="UP000194236"/>
    </source>
</evidence>
<gene>
    <name evidence="3" type="ORF">BLA29_005933</name>
</gene>
<evidence type="ECO:0000256" key="1">
    <source>
        <dbReference type="SAM" id="Coils"/>
    </source>
</evidence>
<dbReference type="GO" id="GO:0032007">
    <property type="term" value="P:negative regulation of TOR signaling"/>
    <property type="evidence" value="ECO:0007669"/>
    <property type="project" value="TreeGrafter"/>
</dbReference>
<dbReference type="EMBL" id="MUJZ01070383">
    <property type="protein sequence ID" value="OTF69463.1"/>
    <property type="molecule type" value="Genomic_DNA"/>
</dbReference>
<dbReference type="PANTHER" id="PTHR15154">
    <property type="entry name" value="HAMARTIN"/>
    <property type="match status" value="1"/>
</dbReference>
<reference evidence="3 4" key="1">
    <citation type="submission" date="2017-03" db="EMBL/GenBank/DDBJ databases">
        <title>Genome Survey of Euroglyphus maynei.</title>
        <authorList>
            <person name="Arlian L.G."/>
            <person name="Morgan M.S."/>
            <person name="Rider S.D."/>
        </authorList>
    </citation>
    <scope>NUCLEOTIDE SEQUENCE [LARGE SCALE GENOMIC DNA]</scope>
    <source>
        <strain evidence="3">Arlian Lab</strain>
        <tissue evidence="3">Whole body</tissue>
    </source>
</reference>
<dbReference type="Proteomes" id="UP000194236">
    <property type="component" value="Unassembled WGS sequence"/>
</dbReference>
<dbReference type="AlphaFoldDB" id="A0A1Y3APC5"/>
<dbReference type="InterPro" id="IPR007483">
    <property type="entry name" value="Hamartin"/>
</dbReference>
<evidence type="ECO:0000313" key="3">
    <source>
        <dbReference type="EMBL" id="OTF69463.1"/>
    </source>
</evidence>
<name>A0A1Y3APC5_EURMA</name>
<dbReference type="GO" id="GO:0008285">
    <property type="term" value="P:negative regulation of cell population proliferation"/>
    <property type="evidence" value="ECO:0007669"/>
    <property type="project" value="TreeGrafter"/>
</dbReference>
<proteinExistence type="predicted"/>